<dbReference type="Pfam" id="PF00571">
    <property type="entry name" value="CBS"/>
    <property type="match status" value="2"/>
</dbReference>
<evidence type="ECO:0000313" key="5">
    <source>
        <dbReference type="Proteomes" id="UP000250079"/>
    </source>
</evidence>
<dbReference type="Pfam" id="PF10335">
    <property type="entry name" value="DUF294_C"/>
    <property type="match status" value="1"/>
</dbReference>
<keyword evidence="1 2" id="KW-0129">CBS domain</keyword>
<dbReference type="Pfam" id="PF03445">
    <property type="entry name" value="DUF294"/>
    <property type="match status" value="1"/>
</dbReference>
<name>A0A2Z2NRE1_9GAMM</name>
<dbReference type="InterPro" id="IPR000644">
    <property type="entry name" value="CBS_dom"/>
</dbReference>
<dbReference type="InterPro" id="IPR005105">
    <property type="entry name" value="GlnD_Uridyltrans_N"/>
</dbReference>
<gene>
    <name evidence="4" type="primary">hrp1_3</name>
    <name evidence="4" type="ORF">IMCC3135_14900</name>
</gene>
<accession>A0A2Z2NRE1</accession>
<evidence type="ECO:0000256" key="1">
    <source>
        <dbReference type="ARBA" id="ARBA00023122"/>
    </source>
</evidence>
<dbReference type="AlphaFoldDB" id="A0A2Z2NRE1"/>
<dbReference type="SMART" id="SM00116">
    <property type="entry name" value="CBS"/>
    <property type="match status" value="2"/>
</dbReference>
<protein>
    <submittedName>
        <fullName evidence="4">Hypoxic response protein 1</fullName>
    </submittedName>
</protein>
<dbReference type="OrthoDB" id="9808528at2"/>
<dbReference type="EMBL" id="CP018632">
    <property type="protein sequence ID" value="ASJ73065.1"/>
    <property type="molecule type" value="Genomic_DNA"/>
</dbReference>
<evidence type="ECO:0000259" key="3">
    <source>
        <dbReference type="PROSITE" id="PS51371"/>
    </source>
</evidence>
<dbReference type="PANTHER" id="PTHR43080:SF2">
    <property type="entry name" value="CBS DOMAIN-CONTAINING PROTEIN"/>
    <property type="match status" value="1"/>
</dbReference>
<dbReference type="CDD" id="cd05401">
    <property type="entry name" value="NT_GlnE_GlnD_like"/>
    <property type="match status" value="1"/>
</dbReference>
<evidence type="ECO:0000313" key="4">
    <source>
        <dbReference type="EMBL" id="ASJ73065.1"/>
    </source>
</evidence>
<dbReference type="RefSeq" id="WP_088918313.1">
    <property type="nucleotide sequence ID" value="NZ_CP018632.1"/>
</dbReference>
<dbReference type="InterPro" id="IPR051257">
    <property type="entry name" value="Diverse_CBS-Domain"/>
</dbReference>
<dbReference type="GO" id="GO:0008773">
    <property type="term" value="F:[protein-PII] uridylyltransferase activity"/>
    <property type="evidence" value="ECO:0007669"/>
    <property type="project" value="InterPro"/>
</dbReference>
<dbReference type="Gene3D" id="3.10.580.10">
    <property type="entry name" value="CBS-domain"/>
    <property type="match status" value="1"/>
</dbReference>
<dbReference type="InterPro" id="IPR046342">
    <property type="entry name" value="CBS_dom_sf"/>
</dbReference>
<organism evidence="4 5">
    <name type="scientific">Granulosicoccus antarcticus IMCC3135</name>
    <dbReference type="NCBI Taxonomy" id="1192854"/>
    <lineage>
        <taxon>Bacteria</taxon>
        <taxon>Pseudomonadati</taxon>
        <taxon>Pseudomonadota</taxon>
        <taxon>Gammaproteobacteria</taxon>
        <taxon>Chromatiales</taxon>
        <taxon>Granulosicoccaceae</taxon>
        <taxon>Granulosicoccus</taxon>
    </lineage>
</organism>
<evidence type="ECO:0000256" key="2">
    <source>
        <dbReference type="PROSITE-ProRule" id="PRU00703"/>
    </source>
</evidence>
<dbReference type="Proteomes" id="UP000250079">
    <property type="component" value="Chromosome"/>
</dbReference>
<dbReference type="InterPro" id="IPR018821">
    <property type="entry name" value="DUF294_put_nucleoTrafse_sb-bd"/>
</dbReference>
<feature type="domain" description="CBS" evidence="3">
    <location>
        <begin position="111"/>
        <end position="172"/>
    </location>
</feature>
<dbReference type="CDD" id="cd04587">
    <property type="entry name" value="CBS_pair_CAP-ED_NT_Pol-beta-like_DUF294_assoc"/>
    <property type="match status" value="1"/>
</dbReference>
<keyword evidence="5" id="KW-1185">Reference proteome</keyword>
<feature type="domain" description="CBS" evidence="3">
    <location>
        <begin position="48"/>
        <end position="104"/>
    </location>
</feature>
<dbReference type="PROSITE" id="PS51371">
    <property type="entry name" value="CBS"/>
    <property type="match status" value="2"/>
</dbReference>
<dbReference type="PANTHER" id="PTHR43080">
    <property type="entry name" value="CBS DOMAIN-CONTAINING PROTEIN CBSX3, MITOCHONDRIAL"/>
    <property type="match status" value="1"/>
</dbReference>
<dbReference type="SUPFAM" id="SSF54631">
    <property type="entry name" value="CBS-domain pair"/>
    <property type="match status" value="1"/>
</dbReference>
<proteinExistence type="predicted"/>
<reference evidence="4 5" key="1">
    <citation type="submission" date="2016-12" db="EMBL/GenBank/DDBJ databases">
        <authorList>
            <person name="Song W.-J."/>
            <person name="Kurnit D.M."/>
        </authorList>
    </citation>
    <scope>NUCLEOTIDE SEQUENCE [LARGE SCALE GENOMIC DNA]</scope>
    <source>
        <strain evidence="4 5">IMCC3135</strain>
    </source>
</reference>
<dbReference type="KEGG" id="gai:IMCC3135_14900"/>
<sequence>MNQPANSQSDVVAVDNANVVYKPQAVSVSVPDVAGSDRLTSVLVREVMSVDPLSVHPSESIQRAALRMGKHRISCLPVVEDGRLVGMVTESDFVSKVVAKSLMVTQPVSRVSTQQPHFVTPDQSVLDVLTLMTRHRIAHMPVCIDGMLVGIVTQTDVIRHQVATSVFMVGDIARMKSSTAIAAVVQELPRLLVSRVDSGSSAFETGRIISSITGAVTRRLIELAQEKLGPAPIAYAWLACGSQGRQEQTGATDQDNCLILSDDYEAEVHGEYFAKMAEFVCDGLNESGYVYCPGDMMASNPKWCQPVSVWRDYFNDWIKRPGPTAQMLASVMFDLRSIQGDMTLYEPLREELLASASSNSIFVAHMTSNCLTHRPPIGWFGRIKTASSGPHRGKIDLKHGGVVPIVDIARLYALSAAQPFVNTVQRLSASVDSGVLSQSGARSLCDAYEVISLTRLRHQVRQIKRAEPVDNHVDLATLSSSERDRLRHAMKTVKDIQAAMSNRIAMLGR</sequence>